<proteinExistence type="predicted"/>
<evidence type="ECO:0000313" key="5">
    <source>
        <dbReference type="EMBL" id="RXH86368.1"/>
    </source>
</evidence>
<keyword evidence="3" id="KW-0175">Coiled coil</keyword>
<dbReference type="Gene3D" id="2.30.30.40">
    <property type="entry name" value="SH3 Domains"/>
    <property type="match status" value="1"/>
</dbReference>
<dbReference type="PANTHER" id="PTHR14167:SF77">
    <property type="entry name" value="SH3 DOMAIN-CONTAINING PROTEIN 3"/>
    <property type="match status" value="1"/>
</dbReference>
<dbReference type="SUPFAM" id="SSF103657">
    <property type="entry name" value="BAR/IMD domain-like"/>
    <property type="match status" value="1"/>
</dbReference>
<comment type="caution">
    <text evidence="5">The sequence shown here is derived from an EMBL/GenBank/DDBJ whole genome shotgun (WGS) entry which is preliminary data.</text>
</comment>
<feature type="domain" description="SH3" evidence="4">
    <location>
        <begin position="278"/>
        <end position="337"/>
    </location>
</feature>
<dbReference type="SMR" id="A0A498ISD5"/>
<dbReference type="AlphaFoldDB" id="A0A498ISD5"/>
<dbReference type="InterPro" id="IPR050384">
    <property type="entry name" value="Endophilin_SH3RF"/>
</dbReference>
<gene>
    <name evidence="5" type="ORF">DVH24_017421</name>
</gene>
<dbReference type="InterPro" id="IPR036028">
    <property type="entry name" value="SH3-like_dom_sf"/>
</dbReference>
<name>A0A498ISD5_MALDO</name>
<dbReference type="Gramene" id="mRNA:MD10G0225500">
    <property type="protein sequence ID" value="mRNA:MD10G0225500"/>
    <property type="gene ID" value="MD10G0225500"/>
</dbReference>
<evidence type="ECO:0000259" key="4">
    <source>
        <dbReference type="PROSITE" id="PS50002"/>
    </source>
</evidence>
<protein>
    <recommendedName>
        <fullName evidence="4">SH3 domain-containing protein</fullName>
    </recommendedName>
</protein>
<dbReference type="InterPro" id="IPR001452">
    <property type="entry name" value="SH3_domain"/>
</dbReference>
<feature type="coiled-coil region" evidence="3">
    <location>
        <begin position="147"/>
        <end position="210"/>
    </location>
</feature>
<dbReference type="InterPro" id="IPR027267">
    <property type="entry name" value="AH/BAR_dom_sf"/>
</dbReference>
<dbReference type="PROSITE" id="PS50002">
    <property type="entry name" value="SH3"/>
    <property type="match status" value="1"/>
</dbReference>
<reference evidence="5 6" key="1">
    <citation type="submission" date="2018-10" db="EMBL/GenBank/DDBJ databases">
        <title>A high-quality apple genome assembly.</title>
        <authorList>
            <person name="Hu J."/>
        </authorList>
    </citation>
    <scope>NUCLEOTIDE SEQUENCE [LARGE SCALE GENOMIC DNA]</scope>
    <source>
        <strain evidence="6">cv. HFTH1</strain>
        <tissue evidence="5">Young leaf</tissue>
    </source>
</reference>
<dbReference type="SMART" id="SM00326">
    <property type="entry name" value="SH3"/>
    <property type="match status" value="1"/>
</dbReference>
<dbReference type="PRINTS" id="PR00499">
    <property type="entry name" value="P67PHOX"/>
</dbReference>
<evidence type="ECO:0000313" key="6">
    <source>
        <dbReference type="Proteomes" id="UP000290289"/>
    </source>
</evidence>
<evidence type="ECO:0000256" key="2">
    <source>
        <dbReference type="PROSITE-ProRule" id="PRU00192"/>
    </source>
</evidence>
<dbReference type="EMBL" id="RDQH01000336">
    <property type="protein sequence ID" value="RXH86368.1"/>
    <property type="molecule type" value="Genomic_DNA"/>
</dbReference>
<evidence type="ECO:0000256" key="1">
    <source>
        <dbReference type="ARBA" id="ARBA00022443"/>
    </source>
</evidence>
<sequence length="348" mass="38614">MDAIRKQASKLREQVAKQQQAVIKQFGGTGYESSDVMVIDEVEMQRHQQLEKLYRSTRAGKDFQKEVVKAAEAFTVIGYKHIEAGTKLSEDCSRYGAENSSDKILAKGASIYGDARKHVEKEQEDLNKLLSSQILDPLRAMIAGAPLEDARHLAQRYSRMRQEAETQAVEVSRRQARVRELPNPDNVAKLQAAEAKMKELKANMAVLGIEASAALAAVEAQQQRLTFQRLVALVEGEKNYHLRVAAILGEVEAELVSEKQRKESAPPVIPQENGSEKTMYFLAEATHSFSAASEKELSLSVGDYVVVRKVSPSGWSEGECKGKGGWFPTAYVEKRQRIPSSDLGGEDY</sequence>
<keyword evidence="1 2" id="KW-0728">SH3 domain</keyword>
<dbReference type="OrthoDB" id="443981at2759"/>
<dbReference type="PANTHER" id="PTHR14167">
    <property type="entry name" value="SH3 DOMAIN-CONTAINING"/>
    <property type="match status" value="1"/>
</dbReference>
<accession>A0A498ISD5</accession>
<keyword evidence="6" id="KW-1185">Reference proteome</keyword>
<organism evidence="5 6">
    <name type="scientific">Malus domestica</name>
    <name type="common">Apple</name>
    <name type="synonym">Pyrus malus</name>
    <dbReference type="NCBI Taxonomy" id="3750"/>
    <lineage>
        <taxon>Eukaryota</taxon>
        <taxon>Viridiplantae</taxon>
        <taxon>Streptophyta</taxon>
        <taxon>Embryophyta</taxon>
        <taxon>Tracheophyta</taxon>
        <taxon>Spermatophyta</taxon>
        <taxon>Magnoliopsida</taxon>
        <taxon>eudicotyledons</taxon>
        <taxon>Gunneridae</taxon>
        <taxon>Pentapetalae</taxon>
        <taxon>rosids</taxon>
        <taxon>fabids</taxon>
        <taxon>Rosales</taxon>
        <taxon>Rosaceae</taxon>
        <taxon>Amygdaloideae</taxon>
        <taxon>Maleae</taxon>
        <taxon>Malus</taxon>
    </lineage>
</organism>
<evidence type="ECO:0000256" key="3">
    <source>
        <dbReference type="SAM" id="Coils"/>
    </source>
</evidence>
<dbReference type="Pfam" id="PF14604">
    <property type="entry name" value="SH3_9"/>
    <property type="match status" value="1"/>
</dbReference>
<dbReference type="SUPFAM" id="SSF50044">
    <property type="entry name" value="SH3-domain"/>
    <property type="match status" value="1"/>
</dbReference>
<dbReference type="Proteomes" id="UP000290289">
    <property type="component" value="Chromosome 10"/>
</dbReference>
<dbReference type="STRING" id="3750.A0A498ISD5"/>
<dbReference type="Gene3D" id="1.20.1270.60">
    <property type="entry name" value="Arfaptin homology (AH) domain/BAR domain"/>
    <property type="match status" value="1"/>
</dbReference>